<accession>A0A1R3HY78</accession>
<evidence type="ECO:0000256" key="12">
    <source>
        <dbReference type="ARBA" id="ARBA00048679"/>
    </source>
</evidence>
<keyword evidence="2" id="KW-0723">Serine/threonine-protein kinase</keyword>
<feature type="domain" description="C2H2-type" evidence="17">
    <location>
        <begin position="465"/>
        <end position="494"/>
    </location>
</feature>
<dbReference type="Gene3D" id="1.10.510.10">
    <property type="entry name" value="Transferase(Phosphotransferase) domain 1"/>
    <property type="match status" value="1"/>
</dbReference>
<dbReference type="AlphaFoldDB" id="A0A1R3HY78"/>
<evidence type="ECO:0000256" key="15">
    <source>
        <dbReference type="SAM" id="MobiDB-lite"/>
    </source>
</evidence>
<feature type="domain" description="C2H2-type" evidence="17">
    <location>
        <begin position="435"/>
        <end position="464"/>
    </location>
</feature>
<proteinExistence type="predicted"/>
<feature type="binding site" evidence="14">
    <location>
        <position position="44"/>
    </location>
    <ligand>
        <name>ATP</name>
        <dbReference type="ChEBI" id="CHEBI:30616"/>
    </ligand>
</feature>
<dbReference type="PROSITE" id="PS50011">
    <property type="entry name" value="PROTEIN_KINASE_DOM"/>
    <property type="match status" value="1"/>
</dbReference>
<comment type="catalytic activity">
    <reaction evidence="12">
        <text>L-seryl-[protein] + ATP = O-phospho-L-seryl-[protein] + ADP + H(+)</text>
        <dbReference type="Rhea" id="RHEA:17989"/>
        <dbReference type="Rhea" id="RHEA-COMP:9863"/>
        <dbReference type="Rhea" id="RHEA-COMP:11604"/>
        <dbReference type="ChEBI" id="CHEBI:15378"/>
        <dbReference type="ChEBI" id="CHEBI:29999"/>
        <dbReference type="ChEBI" id="CHEBI:30616"/>
        <dbReference type="ChEBI" id="CHEBI:83421"/>
        <dbReference type="ChEBI" id="CHEBI:456216"/>
        <dbReference type="EC" id="2.7.11.1"/>
    </reaction>
</comment>
<feature type="domain" description="C2H2-type" evidence="17">
    <location>
        <begin position="406"/>
        <end position="435"/>
    </location>
</feature>
<dbReference type="STRING" id="210143.A0A1R3HY78"/>
<dbReference type="GO" id="GO:0008270">
    <property type="term" value="F:zinc ion binding"/>
    <property type="evidence" value="ECO:0007669"/>
    <property type="project" value="UniProtKB-KW"/>
</dbReference>
<organism evidence="18 19">
    <name type="scientific">Corchorus capsularis</name>
    <name type="common">Jute</name>
    <dbReference type="NCBI Taxonomy" id="210143"/>
    <lineage>
        <taxon>Eukaryota</taxon>
        <taxon>Viridiplantae</taxon>
        <taxon>Streptophyta</taxon>
        <taxon>Embryophyta</taxon>
        <taxon>Tracheophyta</taxon>
        <taxon>Spermatophyta</taxon>
        <taxon>Magnoliopsida</taxon>
        <taxon>eudicotyledons</taxon>
        <taxon>Gunneridae</taxon>
        <taxon>Pentapetalae</taxon>
        <taxon>rosids</taxon>
        <taxon>malvids</taxon>
        <taxon>Malvales</taxon>
        <taxon>Malvaceae</taxon>
        <taxon>Grewioideae</taxon>
        <taxon>Apeibeae</taxon>
        <taxon>Corchorus</taxon>
    </lineage>
</organism>
<keyword evidence="19" id="KW-1185">Reference proteome</keyword>
<dbReference type="FunFam" id="3.30.160.60:FF:000125">
    <property type="entry name" value="Putative zinc finger protein 143"/>
    <property type="match status" value="1"/>
</dbReference>
<dbReference type="Pfam" id="PF00096">
    <property type="entry name" value="zf-C2H2"/>
    <property type="match status" value="2"/>
</dbReference>
<reference evidence="18 19" key="1">
    <citation type="submission" date="2013-09" db="EMBL/GenBank/DDBJ databases">
        <title>Corchorus capsularis genome sequencing.</title>
        <authorList>
            <person name="Alam M."/>
            <person name="Haque M.S."/>
            <person name="Islam M.S."/>
            <person name="Emdad E.M."/>
            <person name="Islam M.M."/>
            <person name="Ahmed B."/>
            <person name="Halim A."/>
            <person name="Hossen Q.M.M."/>
            <person name="Hossain M.Z."/>
            <person name="Ahmed R."/>
            <person name="Khan M.M."/>
            <person name="Islam R."/>
            <person name="Rashid M.M."/>
            <person name="Khan S.A."/>
            <person name="Rahman M.S."/>
            <person name="Alam M."/>
        </authorList>
    </citation>
    <scope>NUCLEOTIDE SEQUENCE [LARGE SCALE GENOMIC DNA]</scope>
    <source>
        <strain evidence="19">cv. CVL-1</strain>
        <tissue evidence="18">Whole seedling</tissue>
    </source>
</reference>
<dbReference type="FunFam" id="3.30.160.60:FF:001190">
    <property type="entry name" value="zinc finger transcription factor YY1"/>
    <property type="match status" value="1"/>
</dbReference>
<dbReference type="InterPro" id="IPR000719">
    <property type="entry name" value="Prot_kinase_dom"/>
</dbReference>
<dbReference type="Gramene" id="OMO75240">
    <property type="protein sequence ID" value="OMO75240"/>
    <property type="gene ID" value="CCACVL1_16273"/>
</dbReference>
<dbReference type="PROSITE" id="PS50157">
    <property type="entry name" value="ZINC_FINGER_C2H2_2"/>
    <property type="match status" value="4"/>
</dbReference>
<keyword evidence="10 14" id="KW-0067">ATP-binding</keyword>
<feature type="compositionally biased region" description="Acidic residues" evidence="15">
    <location>
        <begin position="661"/>
        <end position="673"/>
    </location>
</feature>
<dbReference type="InterPro" id="IPR036236">
    <property type="entry name" value="Znf_C2H2_sf"/>
</dbReference>
<dbReference type="InterPro" id="IPR011009">
    <property type="entry name" value="Kinase-like_dom_sf"/>
</dbReference>
<evidence type="ECO:0000256" key="2">
    <source>
        <dbReference type="ARBA" id="ARBA00022527"/>
    </source>
</evidence>
<dbReference type="OrthoDB" id="4062651at2759"/>
<dbReference type="PROSITE" id="PS00028">
    <property type="entry name" value="ZINC_FINGER_C2H2_1"/>
    <property type="match status" value="4"/>
</dbReference>
<feature type="region of interest" description="Disordered" evidence="15">
    <location>
        <begin position="488"/>
        <end position="526"/>
    </location>
</feature>
<dbReference type="PROSITE" id="PS00107">
    <property type="entry name" value="PROTEIN_KINASE_ATP"/>
    <property type="match status" value="1"/>
</dbReference>
<evidence type="ECO:0000256" key="13">
    <source>
        <dbReference type="PROSITE-ProRule" id="PRU00042"/>
    </source>
</evidence>
<evidence type="ECO:0000256" key="8">
    <source>
        <dbReference type="ARBA" id="ARBA00022777"/>
    </source>
</evidence>
<evidence type="ECO:0000256" key="6">
    <source>
        <dbReference type="ARBA" id="ARBA00022741"/>
    </source>
</evidence>
<dbReference type="InterPro" id="IPR013087">
    <property type="entry name" value="Znf_C2H2_type"/>
</dbReference>
<evidence type="ECO:0000259" key="17">
    <source>
        <dbReference type="PROSITE" id="PS50157"/>
    </source>
</evidence>
<keyword evidence="9" id="KW-0862">Zinc</keyword>
<dbReference type="FunFam" id="3.30.160.60:FF:002205">
    <property type="entry name" value="Zinc finger transcription factor YY1"/>
    <property type="match status" value="1"/>
</dbReference>
<dbReference type="Proteomes" id="UP000188268">
    <property type="component" value="Unassembled WGS sequence"/>
</dbReference>
<comment type="catalytic activity">
    <reaction evidence="11">
        <text>L-threonyl-[protein] + ATP = O-phospho-L-threonyl-[protein] + ADP + H(+)</text>
        <dbReference type="Rhea" id="RHEA:46608"/>
        <dbReference type="Rhea" id="RHEA-COMP:11060"/>
        <dbReference type="Rhea" id="RHEA-COMP:11605"/>
        <dbReference type="ChEBI" id="CHEBI:15378"/>
        <dbReference type="ChEBI" id="CHEBI:30013"/>
        <dbReference type="ChEBI" id="CHEBI:30616"/>
        <dbReference type="ChEBI" id="CHEBI:61977"/>
        <dbReference type="ChEBI" id="CHEBI:456216"/>
        <dbReference type="EC" id="2.7.11.1"/>
    </reaction>
</comment>
<evidence type="ECO:0000256" key="11">
    <source>
        <dbReference type="ARBA" id="ARBA00047899"/>
    </source>
</evidence>
<dbReference type="PROSITE" id="PS00108">
    <property type="entry name" value="PROTEIN_KINASE_ST"/>
    <property type="match status" value="1"/>
</dbReference>
<protein>
    <recommendedName>
        <fullName evidence="1">non-specific serine/threonine protein kinase</fullName>
        <ecNumber evidence="1">2.7.11.1</ecNumber>
    </recommendedName>
</protein>
<keyword evidence="8" id="KW-0418">Kinase</keyword>
<dbReference type="Pfam" id="PF00069">
    <property type="entry name" value="Pkinase"/>
    <property type="match status" value="1"/>
</dbReference>
<keyword evidence="6 14" id="KW-0547">Nucleotide-binding</keyword>
<dbReference type="PANTHER" id="PTHR46146:SF23">
    <property type="entry name" value="PROTEIN KINASE DOMAIN-CONTAINING PROTEIN"/>
    <property type="match status" value="1"/>
</dbReference>
<evidence type="ECO:0000256" key="9">
    <source>
        <dbReference type="ARBA" id="ARBA00022833"/>
    </source>
</evidence>
<dbReference type="GO" id="GO:0004674">
    <property type="term" value="F:protein serine/threonine kinase activity"/>
    <property type="evidence" value="ECO:0007669"/>
    <property type="project" value="UniProtKB-KW"/>
</dbReference>
<evidence type="ECO:0000256" key="7">
    <source>
        <dbReference type="ARBA" id="ARBA00022771"/>
    </source>
</evidence>
<keyword evidence="5" id="KW-0677">Repeat</keyword>
<name>A0A1R3HY78_COCAP</name>
<evidence type="ECO:0000313" key="19">
    <source>
        <dbReference type="Proteomes" id="UP000188268"/>
    </source>
</evidence>
<dbReference type="FunFam" id="1.10.510.10:FF:000809">
    <property type="entry name" value="Serine/threonine-protein kinase-like protein At5g23170"/>
    <property type="match status" value="1"/>
</dbReference>
<evidence type="ECO:0000256" key="10">
    <source>
        <dbReference type="ARBA" id="ARBA00022840"/>
    </source>
</evidence>
<feature type="domain" description="Protein kinase" evidence="16">
    <location>
        <begin position="16"/>
        <end position="295"/>
    </location>
</feature>
<evidence type="ECO:0000256" key="4">
    <source>
        <dbReference type="ARBA" id="ARBA00022723"/>
    </source>
</evidence>
<dbReference type="FunFam" id="3.30.160.60:FF:000818">
    <property type="entry name" value="zinc finger transcription factor YY1"/>
    <property type="match status" value="1"/>
</dbReference>
<dbReference type="PANTHER" id="PTHR46146">
    <property type="entry name" value="SERINE/THREONINE-PROTEIN KINASE-LIKE PROTEIN CCR4"/>
    <property type="match status" value="1"/>
</dbReference>
<dbReference type="Gene3D" id="3.30.160.60">
    <property type="entry name" value="Classic Zinc Finger"/>
    <property type="match status" value="4"/>
</dbReference>
<dbReference type="InterPro" id="IPR008271">
    <property type="entry name" value="Ser/Thr_kinase_AS"/>
</dbReference>
<evidence type="ECO:0000256" key="5">
    <source>
        <dbReference type="ARBA" id="ARBA00022737"/>
    </source>
</evidence>
<dbReference type="InterPro" id="IPR017441">
    <property type="entry name" value="Protein_kinase_ATP_BS"/>
</dbReference>
<feature type="compositionally biased region" description="Acidic residues" evidence="15">
    <location>
        <begin position="636"/>
        <end position="651"/>
    </location>
</feature>
<keyword evidence="4" id="KW-0479">Metal-binding</keyword>
<dbReference type="SMART" id="SM00355">
    <property type="entry name" value="ZnF_C2H2"/>
    <property type="match status" value="4"/>
</dbReference>
<keyword evidence="7 13" id="KW-0863">Zinc-finger</keyword>
<dbReference type="SUPFAM" id="SSF56112">
    <property type="entry name" value="Protein kinase-like (PK-like)"/>
    <property type="match status" value="1"/>
</dbReference>
<evidence type="ECO:0000313" key="18">
    <source>
        <dbReference type="EMBL" id="OMO75240.1"/>
    </source>
</evidence>
<keyword evidence="3" id="KW-0808">Transferase</keyword>
<dbReference type="Gene3D" id="3.30.200.20">
    <property type="entry name" value="Phosphorylase Kinase, domain 1"/>
    <property type="match status" value="1"/>
</dbReference>
<feature type="region of interest" description="Disordered" evidence="15">
    <location>
        <begin position="576"/>
        <end position="673"/>
    </location>
</feature>
<evidence type="ECO:0000256" key="14">
    <source>
        <dbReference type="PROSITE-ProRule" id="PRU10141"/>
    </source>
</evidence>
<dbReference type="SUPFAM" id="SSF57667">
    <property type="entry name" value="beta-beta-alpha zinc fingers"/>
    <property type="match status" value="3"/>
</dbReference>
<dbReference type="SMART" id="SM00220">
    <property type="entry name" value="S_TKc"/>
    <property type="match status" value="1"/>
</dbReference>
<feature type="domain" description="C2H2-type" evidence="17">
    <location>
        <begin position="529"/>
        <end position="559"/>
    </location>
</feature>
<comment type="caution">
    <text evidence="18">The sequence shown here is derived from an EMBL/GenBank/DDBJ whole genome shotgun (WGS) entry which is preliminary data.</text>
</comment>
<gene>
    <name evidence="18" type="ORF">CCACVL1_16273</name>
</gene>
<dbReference type="GO" id="GO:0005524">
    <property type="term" value="F:ATP binding"/>
    <property type="evidence" value="ECO:0007669"/>
    <property type="project" value="UniProtKB-UniRule"/>
</dbReference>
<dbReference type="EMBL" id="AWWV01011039">
    <property type="protein sequence ID" value="OMO75240.1"/>
    <property type="molecule type" value="Genomic_DNA"/>
</dbReference>
<evidence type="ECO:0000256" key="3">
    <source>
        <dbReference type="ARBA" id="ARBA00022679"/>
    </source>
</evidence>
<dbReference type="EC" id="2.7.11.1" evidence="1"/>
<feature type="compositionally biased region" description="Polar residues" evidence="15">
    <location>
        <begin position="590"/>
        <end position="599"/>
    </location>
</feature>
<sequence>MAEFDYEELVKATQSFSPSKLIGKGSHGSVYEGNLSENRVVAIKRSSINIGVESQQRDNMKKLDNEISILSSLRESSNIISFLGSATHGSAKSNDKLLVMELMPNGSLHDLLHVAATPPPWPKRIEIVMQIARAVQFLHEGNPLVIHRDIKSANILFDLSWSAKLADFGLAISPAEDSSTIQPAGTIGYLDPCYTAPNKLSTKNDVFSLGVVLLEIISGRKVIDVSKAPASIVEWAIPLVEKQRIVEVCDPRVPFPTYNMEGMIRRILSVASRCLSENEERRPSIGEIIMEMESYSYSIERVRSYNITAWTSLLQSLILITRKRRKLTSRQQWRRAKTHQAAAGDHIVNSDVSRRKTMVPQDVVATGGKCMILKWVNENTLKALKEKEKEPEAPEPEPEPTTEVLFLCSYEGCGKTFIDAGALRKHSHIHGERQYVCHWEGCGKAFSLDFNLRSHMKTHSQENYHICPYPDCGKRYAHEYKLKNHISSHHEKNATPDAPKYVTPPPEKITKTPKSTGGAYGSASSDRPYACPYDGCEKAYIHEYKLKLHLRREHPGHMSDENVENATANVDNEMDEASDQDAYAGKRVNGKSQKQQSRAKPNVKMPPAKIARQKGSSPAAASLPVPKKQWPVKEEVYEEEDSEETEEDRENVEDGWRYGENNEDDDEETEYED</sequence>
<evidence type="ECO:0000256" key="1">
    <source>
        <dbReference type="ARBA" id="ARBA00012513"/>
    </source>
</evidence>
<evidence type="ECO:0000259" key="16">
    <source>
        <dbReference type="PROSITE" id="PS50011"/>
    </source>
</evidence>